<keyword evidence="2" id="KW-0697">Rotamase</keyword>
<evidence type="ECO:0000256" key="2">
    <source>
        <dbReference type="ARBA" id="ARBA00023110"/>
    </source>
</evidence>
<feature type="chain" id="PRO_5012557144" description="peptidylprolyl isomerase" evidence="4">
    <location>
        <begin position="24"/>
        <end position="200"/>
    </location>
</feature>
<feature type="signal peptide" evidence="4">
    <location>
        <begin position="1"/>
        <end position="23"/>
    </location>
</feature>
<evidence type="ECO:0000313" key="7">
    <source>
        <dbReference type="Proteomes" id="UP000198281"/>
    </source>
</evidence>
<dbReference type="SUPFAM" id="SSF50891">
    <property type="entry name" value="Cyclophilin-like"/>
    <property type="match status" value="1"/>
</dbReference>
<dbReference type="EC" id="5.2.1.8" evidence="1"/>
<dbReference type="InterPro" id="IPR002130">
    <property type="entry name" value="Cyclophilin-type_PPIase_dom"/>
</dbReference>
<evidence type="ECO:0000259" key="5">
    <source>
        <dbReference type="PROSITE" id="PS50072"/>
    </source>
</evidence>
<dbReference type="AlphaFoldDB" id="A0A239EIF2"/>
<dbReference type="InterPro" id="IPR029000">
    <property type="entry name" value="Cyclophilin-like_dom_sf"/>
</dbReference>
<protein>
    <recommendedName>
        <fullName evidence="1">peptidylprolyl isomerase</fullName>
        <ecNumber evidence="1">5.2.1.8</ecNumber>
    </recommendedName>
</protein>
<dbReference type="EMBL" id="FZOS01000006">
    <property type="protein sequence ID" value="SNS44426.1"/>
    <property type="molecule type" value="Genomic_DNA"/>
</dbReference>
<dbReference type="PANTHER" id="PTHR43246">
    <property type="entry name" value="PEPTIDYL-PROLYL CIS-TRANS ISOMERASE CYP38, CHLOROPLASTIC"/>
    <property type="match status" value="1"/>
</dbReference>
<dbReference type="CDD" id="cd00317">
    <property type="entry name" value="cyclophilin"/>
    <property type="match status" value="1"/>
</dbReference>
<dbReference type="InterPro" id="IPR044665">
    <property type="entry name" value="E_coli_cyclophilin_A-like"/>
</dbReference>
<dbReference type="Proteomes" id="UP000198281">
    <property type="component" value="Unassembled WGS sequence"/>
</dbReference>
<dbReference type="PROSITE" id="PS50072">
    <property type="entry name" value="CSA_PPIASE_2"/>
    <property type="match status" value="1"/>
</dbReference>
<evidence type="ECO:0000256" key="1">
    <source>
        <dbReference type="ARBA" id="ARBA00013194"/>
    </source>
</evidence>
<dbReference type="Gene3D" id="2.40.100.10">
    <property type="entry name" value="Cyclophilin-like"/>
    <property type="match status" value="1"/>
</dbReference>
<keyword evidence="7" id="KW-1185">Reference proteome</keyword>
<dbReference type="OrthoDB" id="9807797at2"/>
<keyword evidence="4" id="KW-0732">Signal</keyword>
<dbReference type="GO" id="GO:0003755">
    <property type="term" value="F:peptidyl-prolyl cis-trans isomerase activity"/>
    <property type="evidence" value="ECO:0007669"/>
    <property type="project" value="UniProtKB-KW"/>
</dbReference>
<dbReference type="Pfam" id="PF00160">
    <property type="entry name" value="Pro_isomerase"/>
    <property type="match status" value="1"/>
</dbReference>
<organism evidence="6 7">
    <name type="scientific">Edaphosphingomonas laterariae</name>
    <dbReference type="NCBI Taxonomy" id="861865"/>
    <lineage>
        <taxon>Bacteria</taxon>
        <taxon>Pseudomonadati</taxon>
        <taxon>Pseudomonadota</taxon>
        <taxon>Alphaproteobacteria</taxon>
        <taxon>Sphingomonadales</taxon>
        <taxon>Rhizorhabdaceae</taxon>
        <taxon>Edaphosphingomonas</taxon>
    </lineage>
</organism>
<dbReference type="RefSeq" id="WP_089219090.1">
    <property type="nucleotide sequence ID" value="NZ_FZOS01000006.1"/>
</dbReference>
<keyword evidence="3 6" id="KW-0413">Isomerase</keyword>
<name>A0A239EIF2_9SPHN</name>
<feature type="domain" description="PPIase cyclophilin-type" evidence="5">
    <location>
        <begin position="39"/>
        <end position="190"/>
    </location>
</feature>
<sequence>MIPRFLTRLAFLALCLPALPAAAPPAPGQVLVRLQTSEGPIVVAVETKKAPITAANFLRYVDSGRFDDTTFYRAARASNGSGNGLIQGGIDRRMTRAFNPIAHEPTSKTGLKHVDGTLSMARNAPGTAMGEFFITVGPAATLDAKGSYVGYAAFGHVVSGMPVVRKILAKPTYPGGYSRTTMGQSIIDKPRIITARRVGR</sequence>
<reference evidence="7" key="1">
    <citation type="submission" date="2017-06" db="EMBL/GenBank/DDBJ databases">
        <authorList>
            <person name="Varghese N."/>
            <person name="Submissions S."/>
        </authorList>
    </citation>
    <scope>NUCLEOTIDE SEQUENCE [LARGE SCALE GENOMIC DNA]</scope>
    <source>
        <strain evidence="7">LNB2</strain>
    </source>
</reference>
<evidence type="ECO:0000313" key="6">
    <source>
        <dbReference type="EMBL" id="SNS44426.1"/>
    </source>
</evidence>
<gene>
    <name evidence="6" type="ORF">SAMN06295912_106161</name>
</gene>
<proteinExistence type="predicted"/>
<accession>A0A239EIF2</accession>
<evidence type="ECO:0000256" key="3">
    <source>
        <dbReference type="ARBA" id="ARBA00023235"/>
    </source>
</evidence>
<evidence type="ECO:0000256" key="4">
    <source>
        <dbReference type="SAM" id="SignalP"/>
    </source>
</evidence>